<dbReference type="GO" id="GO:0004674">
    <property type="term" value="F:protein serine/threonine kinase activity"/>
    <property type="evidence" value="ECO:0007669"/>
    <property type="project" value="UniProtKB-KW"/>
</dbReference>
<evidence type="ECO:0000256" key="8">
    <source>
        <dbReference type="ARBA" id="ARBA00048679"/>
    </source>
</evidence>
<accession>A0A5S6QK07</accession>
<evidence type="ECO:0000256" key="10">
    <source>
        <dbReference type="PROSITE-ProRule" id="PRU10141"/>
    </source>
</evidence>
<dbReference type="GO" id="GO:0005737">
    <property type="term" value="C:cytoplasm"/>
    <property type="evidence" value="ECO:0007669"/>
    <property type="project" value="TreeGrafter"/>
</dbReference>
<dbReference type="WBParaSite" id="TMUE_2000007538.1">
    <property type="protein sequence ID" value="TMUE_2000007538.1"/>
    <property type="gene ID" value="WBGene00290354"/>
</dbReference>
<dbReference type="Pfam" id="PF00069">
    <property type="entry name" value="Pkinase"/>
    <property type="match status" value="1"/>
</dbReference>
<feature type="compositionally biased region" description="Low complexity" evidence="11">
    <location>
        <begin position="46"/>
        <end position="56"/>
    </location>
</feature>
<evidence type="ECO:0000313" key="13">
    <source>
        <dbReference type="Proteomes" id="UP000046395"/>
    </source>
</evidence>
<evidence type="ECO:0000259" key="12">
    <source>
        <dbReference type="PROSITE" id="PS50011"/>
    </source>
</evidence>
<evidence type="ECO:0000256" key="3">
    <source>
        <dbReference type="ARBA" id="ARBA00022679"/>
    </source>
</evidence>
<reference evidence="14" key="1">
    <citation type="submission" date="2019-12" db="UniProtKB">
        <authorList>
            <consortium name="WormBaseParasite"/>
        </authorList>
    </citation>
    <scope>IDENTIFICATION</scope>
</reference>
<dbReference type="CDD" id="cd14211">
    <property type="entry name" value="STKc_HIPK"/>
    <property type="match status" value="1"/>
</dbReference>
<feature type="region of interest" description="Disordered" evidence="11">
    <location>
        <begin position="35"/>
        <end position="94"/>
    </location>
</feature>
<keyword evidence="5" id="KW-0418">Kinase</keyword>
<feature type="binding site" evidence="10">
    <location>
        <position position="243"/>
    </location>
    <ligand>
        <name>ATP</name>
        <dbReference type="ChEBI" id="CHEBI:30616"/>
    </ligand>
</feature>
<feature type="compositionally biased region" description="Polar residues" evidence="11">
    <location>
        <begin position="167"/>
        <end position="191"/>
    </location>
</feature>
<feature type="compositionally biased region" description="Polar residues" evidence="11">
    <location>
        <begin position="146"/>
        <end position="155"/>
    </location>
</feature>
<dbReference type="InterPro" id="IPR008271">
    <property type="entry name" value="Ser/Thr_kinase_AS"/>
</dbReference>
<keyword evidence="3" id="KW-0808">Transferase</keyword>
<dbReference type="GO" id="GO:0004713">
    <property type="term" value="F:protein tyrosine kinase activity"/>
    <property type="evidence" value="ECO:0007669"/>
    <property type="project" value="TreeGrafter"/>
</dbReference>
<dbReference type="Proteomes" id="UP000046395">
    <property type="component" value="Unassembled WGS sequence"/>
</dbReference>
<evidence type="ECO:0000256" key="9">
    <source>
        <dbReference type="ARBA" id="ARBA00061380"/>
    </source>
</evidence>
<dbReference type="PROSITE" id="PS50011">
    <property type="entry name" value="PROTEIN_KINASE_DOM"/>
    <property type="match status" value="1"/>
</dbReference>
<dbReference type="Gene3D" id="1.10.510.10">
    <property type="entry name" value="Transferase(Phosphotransferase) domain 1"/>
    <property type="match status" value="1"/>
</dbReference>
<feature type="compositionally biased region" description="Low complexity" evidence="11">
    <location>
        <begin position="831"/>
        <end position="846"/>
    </location>
</feature>
<dbReference type="InterPro" id="IPR017441">
    <property type="entry name" value="Protein_kinase_ATP_BS"/>
</dbReference>
<keyword evidence="13" id="KW-1185">Reference proteome</keyword>
<organism evidence="13 14">
    <name type="scientific">Trichuris muris</name>
    <name type="common">Mouse whipworm</name>
    <dbReference type="NCBI Taxonomy" id="70415"/>
    <lineage>
        <taxon>Eukaryota</taxon>
        <taxon>Metazoa</taxon>
        <taxon>Ecdysozoa</taxon>
        <taxon>Nematoda</taxon>
        <taxon>Enoplea</taxon>
        <taxon>Dorylaimia</taxon>
        <taxon>Trichinellida</taxon>
        <taxon>Trichuridae</taxon>
        <taxon>Trichuris</taxon>
    </lineage>
</organism>
<dbReference type="PANTHER" id="PTHR24058:SF17">
    <property type="entry name" value="HOMEODOMAIN INTERACTING PROTEIN KINASE, ISOFORM D"/>
    <property type="match status" value="1"/>
</dbReference>
<sequence>MRLLRKAPQEVARPYRALHYEPAYHLSNLPTRAQQLPKLGGHDRSSTSPSSAAKTTGMREPSLPLEGSRKRRKLTGGRTTSGSSAVSGDVSSGPVMPVSVALSSSNLSFEPVLSQGLLSGNGSNSDDACDDRSRAKRKQLDPELATSKSSANVSSIGGGTHSYRSLGPTNVSSKKSSNRNAAVASKQSNKKSVPGDGEYQLVKNEVLRSSYYEYEVLEFLGKGTFGQVVKCWKKGTKEIVAVKILKKHPSYARQGQIEVSILHRLSKESADEFNFVQAFECFQHKSHTCLVFEMLEQNLYDYLKLNKFAPLPLYSIRPIVQQVLAALSKLKQLGLIHADLKPENIMLVDPANQPFRVKVIDFGSASLVSKAVTNTYLQSRYYRAPEIILGLSFNEAIDMWSLGCVVAELFLGWPLYPGSCEFDQIRFIAQTQGLPAAHLLNSASKTSRFFKQDTNGLYPYWRLKSVEEHEQESGVKCKETRKYVFNCLEDISQVNYPVDLEGVDLLCERIDRHEFTDFLCKMLAVDQERRLTPSDGLQHPFIQLTRLLDYSNCNYVQISAQKMEVCTKRSSTSRPVASVYPEKVTPSVPQPIISSNLSSTLHSAQQVASSDYAAGGFVQYPSAPLQPLAPYIAYQPFMLQHSFVPSRHFVGIIGASSAPTPIYQPFVPMSLPLSLVDPHIVLPTAWTDRILHWPVAAAAAAAAAANVNRSSNVQPIPLHMFAAGGGGAAGTDLGTFLMPAAASSSVDATSALHSSNSLTGSAALLHNLRNMNPDGYQYDAFGRHPVHNDSVEERSLAGVSDSASVISSSLALGSNGCDVVSPRPAEEQSDDQSGLLSSSSSALPASRWPGKTRAIVRPIKVQRHVNTGSSGVQDMGLDLRLIPDSWNVRGY</sequence>
<dbReference type="AlphaFoldDB" id="A0A5S6QK07"/>
<feature type="compositionally biased region" description="Basic and acidic residues" evidence="11">
    <location>
        <begin position="130"/>
        <end position="141"/>
    </location>
</feature>
<keyword evidence="2" id="KW-0723">Serine/threonine-protein kinase</keyword>
<dbReference type="InterPro" id="IPR050494">
    <property type="entry name" value="Ser_Thr_dual-spec_kinase"/>
</dbReference>
<name>A0A5S6QK07_TRIMR</name>
<evidence type="ECO:0000256" key="2">
    <source>
        <dbReference type="ARBA" id="ARBA00022527"/>
    </source>
</evidence>
<feature type="region of interest" description="Disordered" evidence="11">
    <location>
        <begin position="813"/>
        <end position="849"/>
    </location>
</feature>
<feature type="compositionally biased region" description="Low complexity" evidence="11">
    <location>
        <begin position="76"/>
        <end position="94"/>
    </location>
</feature>
<dbReference type="SMART" id="SM00220">
    <property type="entry name" value="S_TKc"/>
    <property type="match status" value="1"/>
</dbReference>
<comment type="similarity">
    <text evidence="9">Belongs to the protein kinase superfamily. CMGC Ser/Thr protein kinase family. HIPK subfamily.</text>
</comment>
<evidence type="ECO:0000256" key="11">
    <source>
        <dbReference type="SAM" id="MobiDB-lite"/>
    </source>
</evidence>
<dbReference type="SUPFAM" id="SSF56112">
    <property type="entry name" value="Protein kinase-like (PK-like)"/>
    <property type="match status" value="1"/>
</dbReference>
<dbReference type="InterPro" id="IPR000719">
    <property type="entry name" value="Prot_kinase_dom"/>
</dbReference>
<evidence type="ECO:0000313" key="14">
    <source>
        <dbReference type="WBParaSite" id="TMUE_2000007538.1"/>
    </source>
</evidence>
<dbReference type="GO" id="GO:0005634">
    <property type="term" value="C:nucleus"/>
    <property type="evidence" value="ECO:0007669"/>
    <property type="project" value="TreeGrafter"/>
</dbReference>
<dbReference type="EC" id="2.7.11.1" evidence="1"/>
<dbReference type="STRING" id="70415.A0A5S6QK07"/>
<dbReference type="InterPro" id="IPR011009">
    <property type="entry name" value="Kinase-like_dom_sf"/>
</dbReference>
<dbReference type="PROSITE" id="PS00107">
    <property type="entry name" value="PROTEIN_KINASE_ATP"/>
    <property type="match status" value="1"/>
</dbReference>
<dbReference type="PANTHER" id="PTHR24058">
    <property type="entry name" value="DUAL SPECIFICITY PROTEIN KINASE"/>
    <property type="match status" value="1"/>
</dbReference>
<dbReference type="Gene3D" id="3.30.200.20">
    <property type="entry name" value="Phosphorylase Kinase, domain 1"/>
    <property type="match status" value="1"/>
</dbReference>
<keyword evidence="4 10" id="KW-0547">Nucleotide-binding</keyword>
<dbReference type="PROSITE" id="PS00108">
    <property type="entry name" value="PROTEIN_KINASE_ST"/>
    <property type="match status" value="1"/>
</dbReference>
<evidence type="ECO:0000256" key="7">
    <source>
        <dbReference type="ARBA" id="ARBA00047899"/>
    </source>
</evidence>
<evidence type="ECO:0000256" key="4">
    <source>
        <dbReference type="ARBA" id="ARBA00022741"/>
    </source>
</evidence>
<dbReference type="FunFam" id="1.10.510.10:FF:000029">
    <property type="entry name" value="Homeodomain-interacting protein kinase 2 isoform 1"/>
    <property type="match status" value="1"/>
</dbReference>
<keyword evidence="6 10" id="KW-0067">ATP-binding</keyword>
<evidence type="ECO:0000256" key="5">
    <source>
        <dbReference type="ARBA" id="ARBA00022777"/>
    </source>
</evidence>
<comment type="catalytic activity">
    <reaction evidence="7">
        <text>L-threonyl-[protein] + ATP = O-phospho-L-threonyl-[protein] + ADP + H(+)</text>
        <dbReference type="Rhea" id="RHEA:46608"/>
        <dbReference type="Rhea" id="RHEA-COMP:11060"/>
        <dbReference type="Rhea" id="RHEA-COMP:11605"/>
        <dbReference type="ChEBI" id="CHEBI:15378"/>
        <dbReference type="ChEBI" id="CHEBI:30013"/>
        <dbReference type="ChEBI" id="CHEBI:30616"/>
        <dbReference type="ChEBI" id="CHEBI:61977"/>
        <dbReference type="ChEBI" id="CHEBI:456216"/>
        <dbReference type="EC" id="2.7.11.1"/>
    </reaction>
</comment>
<dbReference type="GO" id="GO:0005524">
    <property type="term" value="F:ATP binding"/>
    <property type="evidence" value="ECO:0007669"/>
    <property type="project" value="UniProtKB-UniRule"/>
</dbReference>
<evidence type="ECO:0000256" key="6">
    <source>
        <dbReference type="ARBA" id="ARBA00022840"/>
    </source>
</evidence>
<proteinExistence type="inferred from homology"/>
<feature type="domain" description="Protein kinase" evidence="12">
    <location>
        <begin position="214"/>
        <end position="542"/>
    </location>
</feature>
<feature type="region of interest" description="Disordered" evidence="11">
    <location>
        <begin position="118"/>
        <end position="196"/>
    </location>
</feature>
<evidence type="ECO:0000256" key="1">
    <source>
        <dbReference type="ARBA" id="ARBA00012513"/>
    </source>
</evidence>
<comment type="catalytic activity">
    <reaction evidence="8">
        <text>L-seryl-[protein] + ATP = O-phospho-L-seryl-[protein] + ADP + H(+)</text>
        <dbReference type="Rhea" id="RHEA:17989"/>
        <dbReference type="Rhea" id="RHEA-COMP:9863"/>
        <dbReference type="Rhea" id="RHEA-COMP:11604"/>
        <dbReference type="ChEBI" id="CHEBI:15378"/>
        <dbReference type="ChEBI" id="CHEBI:29999"/>
        <dbReference type="ChEBI" id="CHEBI:30616"/>
        <dbReference type="ChEBI" id="CHEBI:83421"/>
        <dbReference type="ChEBI" id="CHEBI:456216"/>
        <dbReference type="EC" id="2.7.11.1"/>
    </reaction>
</comment>
<protein>
    <recommendedName>
        <fullName evidence="1">non-specific serine/threonine protein kinase</fullName>
        <ecNumber evidence="1">2.7.11.1</ecNumber>
    </recommendedName>
</protein>